<dbReference type="EMBL" id="UINC01206205">
    <property type="protein sequence ID" value="SVE27725.1"/>
    <property type="molecule type" value="Genomic_DNA"/>
</dbReference>
<organism evidence="1">
    <name type="scientific">marine metagenome</name>
    <dbReference type="NCBI Taxonomy" id="408172"/>
    <lineage>
        <taxon>unclassified sequences</taxon>
        <taxon>metagenomes</taxon>
        <taxon>ecological metagenomes</taxon>
    </lineage>
</organism>
<evidence type="ECO:0000313" key="1">
    <source>
        <dbReference type="EMBL" id="SVE27725.1"/>
    </source>
</evidence>
<protein>
    <submittedName>
        <fullName evidence="1">Uncharacterized protein</fullName>
    </submittedName>
</protein>
<dbReference type="Gene3D" id="3.40.50.1820">
    <property type="entry name" value="alpha/beta hydrolase"/>
    <property type="match status" value="1"/>
</dbReference>
<name>A0A383C7W5_9ZZZZ</name>
<sequence length="133" mass="15421">MVTAIDAHIAEINHTSTPWALRRYRTLEEWRQRAAHIRRHILVCSGLWPLPEKRSLRPRIFGRIEREGYAVEKVFFESMPGFFVCGNLYRPLRDGPFPAIANPHGHWQRGRIEDIELGSIPGRCINFACQGMV</sequence>
<gene>
    <name evidence="1" type="ORF">METZ01_LOCUS480579</name>
</gene>
<dbReference type="AlphaFoldDB" id="A0A383C7W5"/>
<accession>A0A383C7W5</accession>
<feature type="non-terminal residue" evidence="1">
    <location>
        <position position="133"/>
    </location>
</feature>
<dbReference type="InterPro" id="IPR029058">
    <property type="entry name" value="AB_hydrolase_fold"/>
</dbReference>
<proteinExistence type="predicted"/>
<reference evidence="1" key="1">
    <citation type="submission" date="2018-05" db="EMBL/GenBank/DDBJ databases">
        <authorList>
            <person name="Lanie J.A."/>
            <person name="Ng W.-L."/>
            <person name="Kazmierczak K.M."/>
            <person name="Andrzejewski T.M."/>
            <person name="Davidsen T.M."/>
            <person name="Wayne K.J."/>
            <person name="Tettelin H."/>
            <person name="Glass J.I."/>
            <person name="Rusch D."/>
            <person name="Podicherti R."/>
            <person name="Tsui H.-C.T."/>
            <person name="Winkler M.E."/>
        </authorList>
    </citation>
    <scope>NUCLEOTIDE SEQUENCE</scope>
</reference>
<dbReference type="SUPFAM" id="SSF53474">
    <property type="entry name" value="alpha/beta-Hydrolases"/>
    <property type="match status" value="1"/>
</dbReference>